<evidence type="ECO:0000256" key="5">
    <source>
        <dbReference type="SAM" id="MobiDB-lite"/>
    </source>
</evidence>
<feature type="region of interest" description="Disordered" evidence="5">
    <location>
        <begin position="262"/>
        <end position="331"/>
    </location>
</feature>
<dbReference type="InterPro" id="IPR022755">
    <property type="entry name" value="Znf_C2H2_jaz"/>
</dbReference>
<evidence type="ECO:0000259" key="6">
    <source>
        <dbReference type="PROSITE" id="PS50157"/>
    </source>
</evidence>
<evidence type="ECO:0000313" key="9">
    <source>
        <dbReference type="Proteomes" id="UP001211907"/>
    </source>
</evidence>
<dbReference type="PROSITE" id="PS00028">
    <property type="entry name" value="ZINC_FINGER_C2H2_1"/>
    <property type="match status" value="1"/>
</dbReference>
<dbReference type="SUPFAM" id="SSF57667">
    <property type="entry name" value="beta-beta-alpha zinc fingers"/>
    <property type="match status" value="1"/>
</dbReference>
<reference evidence="8" key="1">
    <citation type="submission" date="2020-05" db="EMBL/GenBank/DDBJ databases">
        <title>Phylogenomic resolution of chytrid fungi.</title>
        <authorList>
            <person name="Stajich J.E."/>
            <person name="Amses K."/>
            <person name="Simmons R."/>
            <person name="Seto K."/>
            <person name="Myers J."/>
            <person name="Bonds A."/>
            <person name="Quandt C.A."/>
            <person name="Barry K."/>
            <person name="Liu P."/>
            <person name="Grigoriev I."/>
            <person name="Longcore J.E."/>
            <person name="James T.Y."/>
        </authorList>
    </citation>
    <scope>NUCLEOTIDE SEQUENCE</scope>
    <source>
        <strain evidence="8">JEL0513</strain>
    </source>
</reference>
<feature type="domain" description="G-patch" evidence="7">
    <location>
        <begin position="36"/>
        <end position="83"/>
    </location>
</feature>
<evidence type="ECO:0008006" key="10">
    <source>
        <dbReference type="Google" id="ProtNLM"/>
    </source>
</evidence>
<feature type="domain" description="C2H2-type" evidence="6">
    <location>
        <begin position="135"/>
        <end position="164"/>
    </location>
</feature>
<dbReference type="Pfam" id="PF12171">
    <property type="entry name" value="zf-C2H2_jaz"/>
    <property type="match status" value="1"/>
</dbReference>
<protein>
    <recommendedName>
        <fullName evidence="10">G-patch domain-containing protein</fullName>
    </recommendedName>
</protein>
<keyword evidence="1" id="KW-0479">Metal-binding</keyword>
<dbReference type="EMBL" id="JADGJH010002200">
    <property type="protein sequence ID" value="KAJ3101859.1"/>
    <property type="molecule type" value="Genomic_DNA"/>
</dbReference>
<name>A0AAD5STT4_9FUNG</name>
<keyword evidence="9" id="KW-1185">Reference proteome</keyword>
<feature type="compositionally biased region" description="Polar residues" evidence="5">
    <location>
        <begin position="175"/>
        <end position="185"/>
    </location>
</feature>
<comment type="caution">
    <text evidence="8">The sequence shown here is derived from an EMBL/GenBank/DDBJ whole genome shotgun (WGS) entry which is preliminary data.</text>
</comment>
<proteinExistence type="predicted"/>
<dbReference type="PANTHER" id="PTHR47251:SF1">
    <property type="entry name" value="FINGER DOMAIN PROTEIN, PUTATIVE (AFU_ORTHOLOGUE AFUA_3G04180)-RELATED"/>
    <property type="match status" value="1"/>
</dbReference>
<feature type="compositionally biased region" description="Low complexity" evidence="5">
    <location>
        <begin position="301"/>
        <end position="319"/>
    </location>
</feature>
<dbReference type="PROSITE" id="PS50174">
    <property type="entry name" value="G_PATCH"/>
    <property type="match status" value="1"/>
</dbReference>
<organism evidence="8 9">
    <name type="scientific">Physocladia obscura</name>
    <dbReference type="NCBI Taxonomy" id="109957"/>
    <lineage>
        <taxon>Eukaryota</taxon>
        <taxon>Fungi</taxon>
        <taxon>Fungi incertae sedis</taxon>
        <taxon>Chytridiomycota</taxon>
        <taxon>Chytridiomycota incertae sedis</taxon>
        <taxon>Chytridiomycetes</taxon>
        <taxon>Chytridiales</taxon>
        <taxon>Chytriomycetaceae</taxon>
        <taxon>Physocladia</taxon>
    </lineage>
</organism>
<keyword evidence="3" id="KW-0862">Zinc</keyword>
<evidence type="ECO:0000259" key="7">
    <source>
        <dbReference type="PROSITE" id="PS50174"/>
    </source>
</evidence>
<keyword evidence="2 4" id="KW-0863">Zinc-finger</keyword>
<dbReference type="AlphaFoldDB" id="A0AAD5STT4"/>
<dbReference type="Proteomes" id="UP001211907">
    <property type="component" value="Unassembled WGS sequence"/>
</dbReference>
<feature type="region of interest" description="Disordered" evidence="5">
    <location>
        <begin position="170"/>
        <end position="197"/>
    </location>
</feature>
<evidence type="ECO:0000256" key="4">
    <source>
        <dbReference type="PROSITE-ProRule" id="PRU00042"/>
    </source>
</evidence>
<feature type="compositionally biased region" description="Polar residues" evidence="5">
    <location>
        <begin position="272"/>
        <end position="283"/>
    </location>
</feature>
<dbReference type="PANTHER" id="PTHR47251">
    <property type="entry name" value="FINGER DOMAIN PROTEIN, PUTATIVE (AFU_ORTHOLOGUE AFUA_3G04180)-RELATED"/>
    <property type="match status" value="1"/>
</dbReference>
<gene>
    <name evidence="8" type="ORF">HK100_004478</name>
</gene>
<dbReference type="PROSITE" id="PS50157">
    <property type="entry name" value="ZINC_FINGER_C2H2_2"/>
    <property type="match status" value="1"/>
</dbReference>
<dbReference type="InterPro" id="IPR013087">
    <property type="entry name" value="Znf_C2H2_type"/>
</dbReference>
<dbReference type="InterPro" id="IPR036236">
    <property type="entry name" value="Znf_C2H2_sf"/>
</dbReference>
<dbReference type="GO" id="GO:0003676">
    <property type="term" value="F:nucleic acid binding"/>
    <property type="evidence" value="ECO:0007669"/>
    <property type="project" value="InterPro"/>
</dbReference>
<accession>A0AAD5STT4</accession>
<evidence type="ECO:0000256" key="3">
    <source>
        <dbReference type="ARBA" id="ARBA00022833"/>
    </source>
</evidence>
<dbReference type="Pfam" id="PF01585">
    <property type="entry name" value="G-patch"/>
    <property type="match status" value="1"/>
</dbReference>
<dbReference type="SMART" id="SM00443">
    <property type="entry name" value="G_patch"/>
    <property type="match status" value="1"/>
</dbReference>
<evidence type="ECO:0000256" key="1">
    <source>
        <dbReference type="ARBA" id="ARBA00022723"/>
    </source>
</evidence>
<dbReference type="InterPro" id="IPR000467">
    <property type="entry name" value="G_patch_dom"/>
</dbReference>
<dbReference type="GO" id="GO:0008270">
    <property type="term" value="F:zinc ion binding"/>
    <property type="evidence" value="ECO:0007669"/>
    <property type="project" value="UniProtKB-KW"/>
</dbReference>
<sequence>MEDIDYYSEPELDPLNNELLDGEITKAASLHERIDATNVGFTMLLKMGWQINSGLGREGRQGRVDPIPFILKNDQMGVGKNEELEVMHVESTKSRKLLDGEVIATESDEQRTRREMKVERETLIKEEIKAVTRAFYCELCDKQYTKISQFDIHLSSYDHNHRKRFKDMQEMSKKGQITGQVSNLKRSVREDKEKAREERELKRLKDAAFAKQQDFGKINPGGAISIESSSFTAIQPPEQISSGLKTSGSIISGGFKPISMNISSGFKPKSESPFTSGSKQQPVMNFGKKPIGRISQDKNNQSLDASASQLSESSSTSSSVPKTEETKPISFGLRQQKAVKFSFGLKKQ</sequence>
<feature type="compositionally biased region" description="Basic and acidic residues" evidence="5">
    <location>
        <begin position="187"/>
        <end position="197"/>
    </location>
</feature>
<evidence type="ECO:0000313" key="8">
    <source>
        <dbReference type="EMBL" id="KAJ3101859.1"/>
    </source>
</evidence>
<evidence type="ECO:0000256" key="2">
    <source>
        <dbReference type="ARBA" id="ARBA00022771"/>
    </source>
</evidence>